<protein>
    <submittedName>
        <fullName evidence="2">Uncharacterized protein</fullName>
    </submittedName>
</protein>
<feature type="region of interest" description="Disordered" evidence="1">
    <location>
        <begin position="24"/>
        <end position="91"/>
    </location>
</feature>
<name>A0ABR1V2C9_9PEZI</name>
<reference evidence="2 3" key="1">
    <citation type="submission" date="2023-01" db="EMBL/GenBank/DDBJ databases">
        <title>Analysis of 21 Apiospora genomes using comparative genomics revels a genus with tremendous synthesis potential of carbohydrate active enzymes and secondary metabolites.</title>
        <authorList>
            <person name="Sorensen T."/>
        </authorList>
    </citation>
    <scope>NUCLEOTIDE SEQUENCE [LARGE SCALE GENOMIC DNA]</scope>
    <source>
        <strain evidence="2 3">CBS 114990</strain>
    </source>
</reference>
<gene>
    <name evidence="2" type="ORF">PG997_011839</name>
</gene>
<dbReference type="Proteomes" id="UP001433268">
    <property type="component" value="Unassembled WGS sequence"/>
</dbReference>
<accession>A0ABR1V2C9</accession>
<dbReference type="EMBL" id="JAQQWN010000009">
    <property type="protein sequence ID" value="KAK8065092.1"/>
    <property type="molecule type" value="Genomic_DNA"/>
</dbReference>
<evidence type="ECO:0000313" key="2">
    <source>
        <dbReference type="EMBL" id="KAK8065092.1"/>
    </source>
</evidence>
<evidence type="ECO:0000313" key="3">
    <source>
        <dbReference type="Proteomes" id="UP001433268"/>
    </source>
</evidence>
<sequence length="112" mass="12162">MPPFTPHGSANGDEYNEEYFMNCDFDNNGIDTDYQNADALSRSFSSSDAGPDGSDDSGDENENENADGLDAEDEEEDPDESNGEGSLGSRFSRHSSLAFSCFILIDSARVEK</sequence>
<feature type="compositionally biased region" description="Acidic residues" evidence="1">
    <location>
        <begin position="53"/>
        <end position="82"/>
    </location>
</feature>
<proteinExistence type="predicted"/>
<evidence type="ECO:0000256" key="1">
    <source>
        <dbReference type="SAM" id="MobiDB-lite"/>
    </source>
</evidence>
<comment type="caution">
    <text evidence="2">The sequence shown here is derived from an EMBL/GenBank/DDBJ whole genome shotgun (WGS) entry which is preliminary data.</text>
</comment>
<keyword evidence="3" id="KW-1185">Reference proteome</keyword>
<dbReference type="RefSeq" id="XP_066661846.1">
    <property type="nucleotide sequence ID" value="XM_066816154.1"/>
</dbReference>
<dbReference type="GeneID" id="92049214"/>
<organism evidence="2 3">
    <name type="scientific">Apiospora hydei</name>
    <dbReference type="NCBI Taxonomy" id="1337664"/>
    <lineage>
        <taxon>Eukaryota</taxon>
        <taxon>Fungi</taxon>
        <taxon>Dikarya</taxon>
        <taxon>Ascomycota</taxon>
        <taxon>Pezizomycotina</taxon>
        <taxon>Sordariomycetes</taxon>
        <taxon>Xylariomycetidae</taxon>
        <taxon>Amphisphaeriales</taxon>
        <taxon>Apiosporaceae</taxon>
        <taxon>Apiospora</taxon>
    </lineage>
</organism>